<proteinExistence type="predicted"/>
<feature type="region of interest" description="Disordered" evidence="1">
    <location>
        <begin position="22"/>
        <end position="58"/>
    </location>
</feature>
<organism evidence="2 3">
    <name type="scientific">Trifolium medium</name>
    <dbReference type="NCBI Taxonomy" id="97028"/>
    <lineage>
        <taxon>Eukaryota</taxon>
        <taxon>Viridiplantae</taxon>
        <taxon>Streptophyta</taxon>
        <taxon>Embryophyta</taxon>
        <taxon>Tracheophyta</taxon>
        <taxon>Spermatophyta</taxon>
        <taxon>Magnoliopsida</taxon>
        <taxon>eudicotyledons</taxon>
        <taxon>Gunneridae</taxon>
        <taxon>Pentapetalae</taxon>
        <taxon>rosids</taxon>
        <taxon>fabids</taxon>
        <taxon>Fabales</taxon>
        <taxon>Fabaceae</taxon>
        <taxon>Papilionoideae</taxon>
        <taxon>50 kb inversion clade</taxon>
        <taxon>NPAAA clade</taxon>
        <taxon>Hologalegina</taxon>
        <taxon>IRL clade</taxon>
        <taxon>Trifolieae</taxon>
        <taxon>Trifolium</taxon>
    </lineage>
</organism>
<name>A0A392TIN7_9FABA</name>
<evidence type="ECO:0000313" key="2">
    <source>
        <dbReference type="EMBL" id="MCI59785.1"/>
    </source>
</evidence>
<keyword evidence="3" id="KW-1185">Reference proteome</keyword>
<comment type="caution">
    <text evidence="2">The sequence shown here is derived from an EMBL/GenBank/DDBJ whole genome shotgun (WGS) entry which is preliminary data.</text>
</comment>
<dbReference type="Proteomes" id="UP000265520">
    <property type="component" value="Unassembled WGS sequence"/>
</dbReference>
<sequence>MNSRGLNDGSQREGAVVEVPVVEELGRGGGTSPACTPIRRAPLSTPSVPVSRGISRPF</sequence>
<reference evidence="2 3" key="1">
    <citation type="journal article" date="2018" name="Front. Plant Sci.">
        <title>Red Clover (Trifolium pratense) and Zigzag Clover (T. medium) - A Picture of Genomic Similarities and Differences.</title>
        <authorList>
            <person name="Dluhosova J."/>
            <person name="Istvanek J."/>
            <person name="Nedelnik J."/>
            <person name="Repkova J."/>
        </authorList>
    </citation>
    <scope>NUCLEOTIDE SEQUENCE [LARGE SCALE GENOMIC DNA]</scope>
    <source>
        <strain evidence="3">cv. 10/8</strain>
        <tissue evidence="2">Leaf</tissue>
    </source>
</reference>
<accession>A0A392TIN7</accession>
<dbReference type="AlphaFoldDB" id="A0A392TIN7"/>
<protein>
    <submittedName>
        <fullName evidence="2">Uncharacterized protein</fullName>
    </submittedName>
</protein>
<evidence type="ECO:0000313" key="3">
    <source>
        <dbReference type="Proteomes" id="UP000265520"/>
    </source>
</evidence>
<evidence type="ECO:0000256" key="1">
    <source>
        <dbReference type="SAM" id="MobiDB-lite"/>
    </source>
</evidence>
<dbReference type="EMBL" id="LXQA010569853">
    <property type="protein sequence ID" value="MCI59785.1"/>
    <property type="molecule type" value="Genomic_DNA"/>
</dbReference>